<evidence type="ECO:0000313" key="3">
    <source>
        <dbReference type="Proteomes" id="UP000827092"/>
    </source>
</evidence>
<keyword evidence="3" id="KW-1185">Reference proteome</keyword>
<proteinExistence type="predicted"/>
<name>A0AAV6TQ41_9ARAC</name>
<protein>
    <submittedName>
        <fullName evidence="2">Uncharacterized protein</fullName>
    </submittedName>
</protein>
<evidence type="ECO:0000256" key="1">
    <source>
        <dbReference type="SAM" id="MobiDB-lite"/>
    </source>
</evidence>
<dbReference type="EMBL" id="JAFNEN010001482">
    <property type="protein sequence ID" value="KAG8173803.1"/>
    <property type="molecule type" value="Genomic_DNA"/>
</dbReference>
<accession>A0AAV6TQ41</accession>
<comment type="caution">
    <text evidence="2">The sequence shown here is derived from an EMBL/GenBank/DDBJ whole genome shotgun (WGS) entry which is preliminary data.</text>
</comment>
<sequence>MSTTIRRKLGTLCACAGKQVKGLGSLSVGRNRMWPMDNFNDGGRQLEISGDDKTRSSIQATCARIIVDRDKPDTRPPHGLEPPGPRGAGKYSIHHQQQSRSQGPGPERPAESKDPRTLLKQ</sequence>
<gene>
    <name evidence="2" type="ORF">JTE90_021799</name>
</gene>
<dbReference type="Proteomes" id="UP000827092">
    <property type="component" value="Unassembled WGS sequence"/>
</dbReference>
<feature type="region of interest" description="Disordered" evidence="1">
    <location>
        <begin position="24"/>
        <end position="121"/>
    </location>
</feature>
<organism evidence="2 3">
    <name type="scientific">Oedothorax gibbosus</name>
    <dbReference type="NCBI Taxonomy" id="931172"/>
    <lineage>
        <taxon>Eukaryota</taxon>
        <taxon>Metazoa</taxon>
        <taxon>Ecdysozoa</taxon>
        <taxon>Arthropoda</taxon>
        <taxon>Chelicerata</taxon>
        <taxon>Arachnida</taxon>
        <taxon>Araneae</taxon>
        <taxon>Araneomorphae</taxon>
        <taxon>Entelegynae</taxon>
        <taxon>Araneoidea</taxon>
        <taxon>Linyphiidae</taxon>
        <taxon>Erigoninae</taxon>
        <taxon>Oedothorax</taxon>
    </lineage>
</organism>
<evidence type="ECO:0000313" key="2">
    <source>
        <dbReference type="EMBL" id="KAG8173803.1"/>
    </source>
</evidence>
<reference evidence="2 3" key="1">
    <citation type="journal article" date="2022" name="Nat. Ecol. Evol.">
        <title>A masculinizing supergene underlies an exaggerated male reproductive morph in a spider.</title>
        <authorList>
            <person name="Hendrickx F."/>
            <person name="De Corte Z."/>
            <person name="Sonet G."/>
            <person name="Van Belleghem S.M."/>
            <person name="Kostlbacher S."/>
            <person name="Vangestel C."/>
        </authorList>
    </citation>
    <scope>NUCLEOTIDE SEQUENCE [LARGE SCALE GENOMIC DNA]</scope>
    <source>
        <strain evidence="2">W744_W776</strain>
    </source>
</reference>
<dbReference type="AlphaFoldDB" id="A0AAV6TQ41"/>
<feature type="compositionally biased region" description="Basic and acidic residues" evidence="1">
    <location>
        <begin position="66"/>
        <end position="78"/>
    </location>
</feature>
<feature type="compositionally biased region" description="Basic and acidic residues" evidence="1">
    <location>
        <begin position="108"/>
        <end position="121"/>
    </location>
</feature>